<comment type="caution">
    <text evidence="1">The sequence shown here is derived from an EMBL/GenBank/DDBJ whole genome shotgun (WGS) entry which is preliminary data.</text>
</comment>
<reference evidence="1" key="1">
    <citation type="journal article" date="2019" name="bioRxiv">
        <title>The Genome of the Zebra Mussel, Dreissena polymorpha: A Resource for Invasive Species Research.</title>
        <authorList>
            <person name="McCartney M.A."/>
            <person name="Auch B."/>
            <person name="Kono T."/>
            <person name="Mallez S."/>
            <person name="Zhang Y."/>
            <person name="Obille A."/>
            <person name="Becker A."/>
            <person name="Abrahante J.E."/>
            <person name="Garbe J."/>
            <person name="Badalamenti J.P."/>
            <person name="Herman A."/>
            <person name="Mangelson H."/>
            <person name="Liachko I."/>
            <person name="Sullivan S."/>
            <person name="Sone E.D."/>
            <person name="Koren S."/>
            <person name="Silverstein K.A.T."/>
            <person name="Beckman K.B."/>
            <person name="Gohl D.M."/>
        </authorList>
    </citation>
    <scope>NUCLEOTIDE SEQUENCE</scope>
    <source>
        <strain evidence="1">Duluth1</strain>
        <tissue evidence="1">Whole animal</tissue>
    </source>
</reference>
<name>A0A9D4G423_DREPO</name>
<gene>
    <name evidence="1" type="ORF">DPMN_136686</name>
</gene>
<keyword evidence="2" id="KW-1185">Reference proteome</keyword>
<evidence type="ECO:0000313" key="1">
    <source>
        <dbReference type="EMBL" id="KAH3808333.1"/>
    </source>
</evidence>
<protein>
    <submittedName>
        <fullName evidence="1">Uncharacterized protein</fullName>
    </submittedName>
</protein>
<accession>A0A9D4G423</accession>
<dbReference type="EMBL" id="JAIWYP010000006">
    <property type="protein sequence ID" value="KAH3808333.1"/>
    <property type="molecule type" value="Genomic_DNA"/>
</dbReference>
<organism evidence="1 2">
    <name type="scientific">Dreissena polymorpha</name>
    <name type="common">Zebra mussel</name>
    <name type="synonym">Mytilus polymorpha</name>
    <dbReference type="NCBI Taxonomy" id="45954"/>
    <lineage>
        <taxon>Eukaryota</taxon>
        <taxon>Metazoa</taxon>
        <taxon>Spiralia</taxon>
        <taxon>Lophotrochozoa</taxon>
        <taxon>Mollusca</taxon>
        <taxon>Bivalvia</taxon>
        <taxon>Autobranchia</taxon>
        <taxon>Heteroconchia</taxon>
        <taxon>Euheterodonta</taxon>
        <taxon>Imparidentia</taxon>
        <taxon>Neoheterodontei</taxon>
        <taxon>Myida</taxon>
        <taxon>Dreissenoidea</taxon>
        <taxon>Dreissenidae</taxon>
        <taxon>Dreissena</taxon>
    </lineage>
</organism>
<reference evidence="1" key="2">
    <citation type="submission" date="2020-11" db="EMBL/GenBank/DDBJ databases">
        <authorList>
            <person name="McCartney M.A."/>
            <person name="Auch B."/>
            <person name="Kono T."/>
            <person name="Mallez S."/>
            <person name="Becker A."/>
            <person name="Gohl D.M."/>
            <person name="Silverstein K.A.T."/>
            <person name="Koren S."/>
            <person name="Bechman K.B."/>
            <person name="Herman A."/>
            <person name="Abrahante J.E."/>
            <person name="Garbe J."/>
        </authorList>
    </citation>
    <scope>NUCLEOTIDE SEQUENCE</scope>
    <source>
        <strain evidence="1">Duluth1</strain>
        <tissue evidence="1">Whole animal</tissue>
    </source>
</reference>
<sequence>MTGAAEMAATAKDGRGGPWIEMKKWKCSRTAEMAATDGRCGHWIEMKYRNGSIPGRRYGVRSTCRGYEAVQRGMI</sequence>
<dbReference type="Proteomes" id="UP000828390">
    <property type="component" value="Unassembled WGS sequence"/>
</dbReference>
<dbReference type="AlphaFoldDB" id="A0A9D4G423"/>
<evidence type="ECO:0000313" key="2">
    <source>
        <dbReference type="Proteomes" id="UP000828390"/>
    </source>
</evidence>
<proteinExistence type="predicted"/>